<evidence type="ECO:0000313" key="2">
    <source>
        <dbReference type="EMBL" id="KAG0520385.1"/>
    </source>
</evidence>
<feature type="chain" id="PRO_5037825086" evidence="1">
    <location>
        <begin position="32"/>
        <end position="175"/>
    </location>
</feature>
<evidence type="ECO:0000256" key="1">
    <source>
        <dbReference type="SAM" id="SignalP"/>
    </source>
</evidence>
<protein>
    <submittedName>
        <fullName evidence="2">Uncharacterized protein</fullName>
    </submittedName>
</protein>
<proteinExistence type="predicted"/>
<accession>A0A921QG87</accession>
<evidence type="ECO:0000313" key="3">
    <source>
        <dbReference type="Proteomes" id="UP000807115"/>
    </source>
</evidence>
<comment type="caution">
    <text evidence="2">The sequence shown here is derived from an EMBL/GenBank/DDBJ whole genome shotgun (WGS) entry which is preliminary data.</text>
</comment>
<reference evidence="2" key="2">
    <citation type="submission" date="2020-10" db="EMBL/GenBank/DDBJ databases">
        <authorList>
            <person name="Cooper E.A."/>
            <person name="Brenton Z.W."/>
            <person name="Flinn B.S."/>
            <person name="Jenkins J."/>
            <person name="Shu S."/>
            <person name="Flowers D."/>
            <person name="Luo F."/>
            <person name="Wang Y."/>
            <person name="Xia P."/>
            <person name="Barry K."/>
            <person name="Daum C."/>
            <person name="Lipzen A."/>
            <person name="Yoshinaga Y."/>
            <person name="Schmutz J."/>
            <person name="Saski C."/>
            <person name="Vermerris W."/>
            <person name="Kresovich S."/>
        </authorList>
    </citation>
    <scope>NUCLEOTIDE SEQUENCE</scope>
</reference>
<dbReference type="AlphaFoldDB" id="A0A921QG87"/>
<dbReference type="Proteomes" id="UP000807115">
    <property type="component" value="Chromosome 8"/>
</dbReference>
<keyword evidence="1" id="KW-0732">Signal</keyword>
<reference evidence="2" key="1">
    <citation type="journal article" date="2019" name="BMC Genomics">
        <title>A new reference genome for Sorghum bicolor reveals high levels of sequence similarity between sweet and grain genotypes: implications for the genetics of sugar metabolism.</title>
        <authorList>
            <person name="Cooper E.A."/>
            <person name="Brenton Z.W."/>
            <person name="Flinn B.S."/>
            <person name="Jenkins J."/>
            <person name="Shu S."/>
            <person name="Flowers D."/>
            <person name="Luo F."/>
            <person name="Wang Y."/>
            <person name="Xia P."/>
            <person name="Barry K."/>
            <person name="Daum C."/>
            <person name="Lipzen A."/>
            <person name="Yoshinaga Y."/>
            <person name="Schmutz J."/>
            <person name="Saski C."/>
            <person name="Vermerris W."/>
            <person name="Kresovich S."/>
        </authorList>
    </citation>
    <scope>NUCLEOTIDE SEQUENCE</scope>
</reference>
<feature type="signal peptide" evidence="1">
    <location>
        <begin position="1"/>
        <end position="31"/>
    </location>
</feature>
<gene>
    <name evidence="2" type="ORF">BDA96_08G069500</name>
</gene>
<dbReference type="EMBL" id="CM027687">
    <property type="protein sequence ID" value="KAG0520385.1"/>
    <property type="molecule type" value="Genomic_DNA"/>
</dbReference>
<name>A0A921QG87_SORBI</name>
<sequence length="175" mass="18661">MALRASALKGAVVAAICVALLASWVGEPAQAGSPSCAFHHCISECPSRCNEKAARSCESAKGADVSKCRNGCVSGCNASCRDRVATTSCDCDNVCESYCKTTPGPTYNACFSAVFQWCKDSCEKACKGENRPESSYRVYGLGPLLNYCFQSRYLNYAFGHVAEAKSSNWIANKAS</sequence>
<organism evidence="2 3">
    <name type="scientific">Sorghum bicolor</name>
    <name type="common">Sorghum</name>
    <name type="synonym">Sorghum vulgare</name>
    <dbReference type="NCBI Taxonomy" id="4558"/>
    <lineage>
        <taxon>Eukaryota</taxon>
        <taxon>Viridiplantae</taxon>
        <taxon>Streptophyta</taxon>
        <taxon>Embryophyta</taxon>
        <taxon>Tracheophyta</taxon>
        <taxon>Spermatophyta</taxon>
        <taxon>Magnoliopsida</taxon>
        <taxon>Liliopsida</taxon>
        <taxon>Poales</taxon>
        <taxon>Poaceae</taxon>
        <taxon>PACMAD clade</taxon>
        <taxon>Panicoideae</taxon>
        <taxon>Andropogonodae</taxon>
        <taxon>Andropogoneae</taxon>
        <taxon>Sorghinae</taxon>
        <taxon>Sorghum</taxon>
    </lineage>
</organism>